<dbReference type="AlphaFoldDB" id="A0A397SAK1"/>
<name>A0A397SAK1_9GLOM</name>
<evidence type="ECO:0000256" key="1">
    <source>
        <dbReference type="SAM" id="MobiDB-lite"/>
    </source>
</evidence>
<feature type="compositionally biased region" description="Acidic residues" evidence="1">
    <location>
        <begin position="151"/>
        <end position="167"/>
    </location>
</feature>
<proteinExistence type="predicted"/>
<dbReference type="SUPFAM" id="SSF52540">
    <property type="entry name" value="P-loop containing nucleoside triphosphate hydrolases"/>
    <property type="match status" value="1"/>
</dbReference>
<dbReference type="OrthoDB" id="2405788at2759"/>
<evidence type="ECO:0000313" key="3">
    <source>
        <dbReference type="Proteomes" id="UP000265703"/>
    </source>
</evidence>
<keyword evidence="3" id="KW-1185">Reference proteome</keyword>
<dbReference type="Proteomes" id="UP000265703">
    <property type="component" value="Unassembled WGS sequence"/>
</dbReference>
<feature type="region of interest" description="Disordered" evidence="1">
    <location>
        <begin position="1"/>
        <end position="26"/>
    </location>
</feature>
<sequence length="1270" mass="146898">MVLQCPRFQPPNPNIPRPQLLVPNPPSPAIHVREKEGSKRGQAIDLPIEDLANWLANPEIKNNPTIVNKKIPKTDAEWFDLMEESSSKWQKKTKVFQPIEEDSEAGPDLTTQAYRKGQRKNWKKETLALEIIDQRDDFENDQRDDSKDDQRDDSEDDQRDDSEDDPKDLDKKVPWPVPFPDNERHREVWQKGIQTAKNMFKVDGAEYTFSTWFAKVLGKELTNILLSARSEKEVAKKVKEVYLQRGWDNGKIISEQIEALIKKYKAEDKGSPEWKEYIETVYEKKEMNKAGMTKGRAKEILNVIDDDRFLIRVKFVRNDSTYGGRHNYAFKIIDKYQPIRESKRAGKKFVPGGPNVILTKKTKPGFWVGIDEKFFVREVSIESDIGDLTENAVVYGLYRIRELDSKRLMPMKDGTLNYVAQQVIEHFEKAKRGYGLTNIRKQKIGTWEKRMRQPGAWVEDVAELEKILKRPIKLLDITHGTIFNSGKYRTGRFEEIEMVVHNGHAFSRNHHFPKDRMVEYYNDNAWKVINKVLQGSQAIWLIGLGLREGETLEEIQSISQFVLEDGRTFRTWMKHTDIIKACKELFEDAVDWQFQEGIINEERKRESLELLKIVELAEQQSCVEHGHGGCWNAPNYQVEDVICIDMKECYPASMRGQGECSPWFKRFGHPTHHLVRVAVNGELPPDDITGFAQVRFFRFVSNIHSAIPVWYGKHFACRAGEGCGKAKGKFTQGSKVEEKRLTHRVIIDEGELDFLIQDCIKEGTYAGSDKCPLGHILTYYEGHQPQYTHLRALMLAYAHINLLGMLRRFGPNEVGGADTSKFQCPHRAPSCAMCGAGVFYSKEAVKKFAKEVKVHYVNRITGYLSCNEHKPFVCAVCFGEWYFRQGSRKNTQPSKVVTKESEPLKEEKIREIQPGQWHWESIKNITESVAPSIRDPITRSRVSYLNGGGGSGKTTRAIRIFKDINMVVFTHMNALAKDFQNDRKVKAQTWHSFFRWNGVRKWTPERMGEKKFPQVVIWDEKCQVICCGDDAQPPPFFGEMPHSWLKERADYYEEEYLEAEWKPSDRILSAHLLSRRIASQRCLKLHREKYPNVPIPLIYRPKDGRKQNCLVPIPGSSEKKELVKNDIIHLPLNTLPDKFLKDMLADKKVIDWELGYAMTIHTSQGMTLKAPQSVWAPPLPPEIAQEIEEAKKNRRLEHELRPSIQEKLIGYMGQDKEKGREFDLTVDYILMLNHIQEDKCALCLIEMKFEWDRPGDISQWTSLVHAGDPD</sequence>
<reference evidence="2 3" key="1">
    <citation type="submission" date="2018-06" db="EMBL/GenBank/DDBJ databases">
        <title>Comparative genomics reveals the genomic features of Rhizophagus irregularis, R. cerebriforme, R. diaphanum and Gigaspora rosea, and their symbiotic lifestyle signature.</title>
        <authorList>
            <person name="Morin E."/>
            <person name="San Clemente H."/>
            <person name="Chen E.C.H."/>
            <person name="De La Providencia I."/>
            <person name="Hainaut M."/>
            <person name="Kuo A."/>
            <person name="Kohler A."/>
            <person name="Murat C."/>
            <person name="Tang N."/>
            <person name="Roy S."/>
            <person name="Loubradou J."/>
            <person name="Henrissat B."/>
            <person name="Grigoriev I.V."/>
            <person name="Corradi N."/>
            <person name="Roux C."/>
            <person name="Martin F.M."/>
        </authorList>
    </citation>
    <scope>NUCLEOTIDE SEQUENCE [LARGE SCALE GENOMIC DNA]</scope>
    <source>
        <strain evidence="2 3">DAOM 227022</strain>
    </source>
</reference>
<protein>
    <submittedName>
        <fullName evidence="2">Uncharacterized protein</fullName>
    </submittedName>
</protein>
<evidence type="ECO:0000313" key="2">
    <source>
        <dbReference type="EMBL" id="RIA82492.1"/>
    </source>
</evidence>
<feature type="region of interest" description="Disordered" evidence="1">
    <location>
        <begin position="98"/>
        <end position="117"/>
    </location>
</feature>
<gene>
    <name evidence="2" type="ORF">C1645_835250</name>
</gene>
<feature type="region of interest" description="Disordered" evidence="1">
    <location>
        <begin position="133"/>
        <end position="181"/>
    </location>
</feature>
<dbReference type="Gene3D" id="3.40.50.300">
    <property type="entry name" value="P-loop containing nucleotide triphosphate hydrolases"/>
    <property type="match status" value="1"/>
</dbReference>
<comment type="caution">
    <text evidence="2">The sequence shown here is derived from an EMBL/GenBank/DDBJ whole genome shotgun (WGS) entry which is preliminary data.</text>
</comment>
<organism evidence="2 3">
    <name type="scientific">Glomus cerebriforme</name>
    <dbReference type="NCBI Taxonomy" id="658196"/>
    <lineage>
        <taxon>Eukaryota</taxon>
        <taxon>Fungi</taxon>
        <taxon>Fungi incertae sedis</taxon>
        <taxon>Mucoromycota</taxon>
        <taxon>Glomeromycotina</taxon>
        <taxon>Glomeromycetes</taxon>
        <taxon>Glomerales</taxon>
        <taxon>Glomeraceae</taxon>
        <taxon>Glomus</taxon>
    </lineage>
</organism>
<accession>A0A397SAK1</accession>
<dbReference type="EMBL" id="QKYT01000659">
    <property type="protein sequence ID" value="RIA82492.1"/>
    <property type="molecule type" value="Genomic_DNA"/>
</dbReference>
<feature type="compositionally biased region" description="Basic and acidic residues" evidence="1">
    <location>
        <begin position="133"/>
        <end position="150"/>
    </location>
</feature>
<dbReference type="InterPro" id="IPR027417">
    <property type="entry name" value="P-loop_NTPase"/>
</dbReference>